<reference evidence="15" key="1">
    <citation type="submission" date="2018-11" db="EMBL/GenBank/DDBJ databases">
        <title>Chitinophaga lutea sp.nov., isolate from arsenic contaminated soil.</title>
        <authorList>
            <person name="Zong Y."/>
        </authorList>
    </citation>
    <scope>NUCLEOTIDE SEQUENCE [LARGE SCALE GENOMIC DNA]</scope>
    <source>
        <strain evidence="15">YLT18</strain>
    </source>
</reference>
<comment type="caution">
    <text evidence="14">The sequence shown here is derived from an EMBL/GenBank/DDBJ whole genome shotgun (WGS) entry which is preliminary data.</text>
</comment>
<gene>
    <name evidence="14" type="ORF">EG028_17550</name>
</gene>
<dbReference type="Pfam" id="PF00593">
    <property type="entry name" value="TonB_dep_Rec_b-barrel"/>
    <property type="match status" value="1"/>
</dbReference>
<dbReference type="InterPro" id="IPR008969">
    <property type="entry name" value="CarboxyPept-like_regulatory"/>
</dbReference>
<evidence type="ECO:0000256" key="9">
    <source>
        <dbReference type="PROSITE-ProRule" id="PRU01360"/>
    </source>
</evidence>
<keyword evidence="15" id="KW-1185">Reference proteome</keyword>
<dbReference type="GO" id="GO:0009279">
    <property type="term" value="C:cell outer membrane"/>
    <property type="evidence" value="ECO:0007669"/>
    <property type="project" value="UniProtKB-SubCell"/>
</dbReference>
<keyword evidence="5 11" id="KW-0732">Signal</keyword>
<feature type="domain" description="TonB-dependent receptor-like beta-barrel" evidence="12">
    <location>
        <begin position="552"/>
        <end position="1045"/>
    </location>
</feature>
<evidence type="ECO:0000313" key="14">
    <source>
        <dbReference type="EMBL" id="RPD39927.1"/>
    </source>
</evidence>
<proteinExistence type="inferred from homology"/>
<keyword evidence="7 9" id="KW-0472">Membrane</keyword>
<evidence type="ECO:0000256" key="10">
    <source>
        <dbReference type="RuleBase" id="RU003357"/>
    </source>
</evidence>
<dbReference type="SUPFAM" id="SSF49464">
    <property type="entry name" value="Carboxypeptidase regulatory domain-like"/>
    <property type="match status" value="1"/>
</dbReference>
<dbReference type="SUPFAM" id="SSF56935">
    <property type="entry name" value="Porins"/>
    <property type="match status" value="1"/>
</dbReference>
<dbReference type="InterPro" id="IPR036942">
    <property type="entry name" value="Beta-barrel_TonB_sf"/>
</dbReference>
<protein>
    <submittedName>
        <fullName evidence="14">TonB-dependent receptor</fullName>
    </submittedName>
</protein>
<organism evidence="14 15">
    <name type="scientific">Chitinophaga barathri</name>
    <dbReference type="NCBI Taxonomy" id="1647451"/>
    <lineage>
        <taxon>Bacteria</taxon>
        <taxon>Pseudomonadati</taxon>
        <taxon>Bacteroidota</taxon>
        <taxon>Chitinophagia</taxon>
        <taxon>Chitinophagales</taxon>
        <taxon>Chitinophagaceae</taxon>
        <taxon>Chitinophaga</taxon>
    </lineage>
</organism>
<dbReference type="InterPro" id="IPR000531">
    <property type="entry name" value="Beta-barrel_TonB"/>
</dbReference>
<dbReference type="EMBL" id="RMBX01000009">
    <property type="protein sequence ID" value="RPD39927.1"/>
    <property type="molecule type" value="Genomic_DNA"/>
</dbReference>
<evidence type="ECO:0000256" key="5">
    <source>
        <dbReference type="ARBA" id="ARBA00022729"/>
    </source>
</evidence>
<dbReference type="Gene3D" id="2.40.170.20">
    <property type="entry name" value="TonB-dependent receptor, beta-barrel domain"/>
    <property type="match status" value="1"/>
</dbReference>
<evidence type="ECO:0000256" key="7">
    <source>
        <dbReference type="ARBA" id="ARBA00023136"/>
    </source>
</evidence>
<dbReference type="Proteomes" id="UP000279089">
    <property type="component" value="Unassembled WGS sequence"/>
</dbReference>
<dbReference type="PANTHER" id="PTHR40980:SF4">
    <property type="entry name" value="TONB-DEPENDENT RECEPTOR-LIKE BETA-BARREL DOMAIN-CONTAINING PROTEIN"/>
    <property type="match status" value="1"/>
</dbReference>
<dbReference type="PROSITE" id="PS01156">
    <property type="entry name" value="TONB_DEPENDENT_REC_2"/>
    <property type="match status" value="1"/>
</dbReference>
<evidence type="ECO:0000256" key="6">
    <source>
        <dbReference type="ARBA" id="ARBA00023077"/>
    </source>
</evidence>
<dbReference type="AlphaFoldDB" id="A0A3N4ME95"/>
<feature type="signal peptide" evidence="11">
    <location>
        <begin position="1"/>
        <end position="23"/>
    </location>
</feature>
<dbReference type="PANTHER" id="PTHR40980">
    <property type="entry name" value="PLUG DOMAIN-CONTAINING PROTEIN"/>
    <property type="match status" value="1"/>
</dbReference>
<keyword evidence="3 9" id="KW-1134">Transmembrane beta strand</keyword>
<evidence type="ECO:0000256" key="3">
    <source>
        <dbReference type="ARBA" id="ARBA00022452"/>
    </source>
</evidence>
<dbReference type="InterPro" id="IPR012910">
    <property type="entry name" value="Plug_dom"/>
</dbReference>
<keyword evidence="14" id="KW-0675">Receptor</keyword>
<feature type="domain" description="TonB-dependent receptor plug" evidence="13">
    <location>
        <begin position="230"/>
        <end position="331"/>
    </location>
</feature>
<name>A0A3N4ME95_9BACT</name>
<dbReference type="Gene3D" id="2.60.40.1120">
    <property type="entry name" value="Carboxypeptidase-like, regulatory domain"/>
    <property type="match status" value="1"/>
</dbReference>
<keyword evidence="2 9" id="KW-0813">Transport</keyword>
<evidence type="ECO:0000259" key="12">
    <source>
        <dbReference type="Pfam" id="PF00593"/>
    </source>
</evidence>
<keyword evidence="4 9" id="KW-0812">Transmembrane</keyword>
<comment type="subcellular location">
    <subcellularLocation>
        <location evidence="1 9">Cell outer membrane</location>
        <topology evidence="1 9">Multi-pass membrane protein</topology>
    </subcellularLocation>
</comment>
<evidence type="ECO:0000256" key="8">
    <source>
        <dbReference type="ARBA" id="ARBA00023237"/>
    </source>
</evidence>
<evidence type="ECO:0000313" key="15">
    <source>
        <dbReference type="Proteomes" id="UP000279089"/>
    </source>
</evidence>
<dbReference type="InterPro" id="IPR037066">
    <property type="entry name" value="Plug_dom_sf"/>
</dbReference>
<feature type="chain" id="PRO_5018138061" evidence="11">
    <location>
        <begin position="24"/>
        <end position="1100"/>
    </location>
</feature>
<accession>A0A3N4ME95</accession>
<dbReference type="PROSITE" id="PS52016">
    <property type="entry name" value="TONB_DEPENDENT_REC_3"/>
    <property type="match status" value="1"/>
</dbReference>
<dbReference type="InterPro" id="IPR010917">
    <property type="entry name" value="TonB_rcpt_CS"/>
</dbReference>
<dbReference type="Gene3D" id="2.170.130.10">
    <property type="entry name" value="TonB-dependent receptor, plug domain"/>
    <property type="match status" value="1"/>
</dbReference>
<dbReference type="Pfam" id="PF07715">
    <property type="entry name" value="Plug"/>
    <property type="match status" value="1"/>
</dbReference>
<keyword evidence="8 9" id="KW-0998">Cell outer membrane</keyword>
<dbReference type="OrthoDB" id="9768470at2"/>
<sequence length="1100" mass="124571">MKKRAKKPLVSVIFFLTSLSLYAQVRMDQRVTIDLNNVTLVQAIKEIEKRSAIRFSYAEEIPVRYHQRITVKLEDQPVQKLLEQLFTGSPVTYSILGDRVILQPDPAWKPDSTIRQGAAIEGRIMEDTRDYPLQGASVQLEGAGRSAVTDESGYFIFNGLQPGTYKLTASFVGFEKTSSGNILVREGEKVTAAIRMPVSKGYLQTVVVRTGRRLQPVNHSSDRMIIEEIKQSQGVVSGISSEQIAKSADNNAAEVVKRISGVTVTDESFIVVRGMNQRYNVTYLGDNIAPSTEQYSRAFALQLIPSRIIDKIMVYKSPRPDLFGDFAGGAVKVYTKDALAVKHFDVGLRLGYLPVSTFKNMNSYKGGKTDWLGFDDGSRKLPASVPGYGDFRKASLTPAEYVKSFNPGLSYGTRTALPDLQFTLNYYDVFKLGSRRLYNVTAFAFTNENRYNDDIYRQQGNTLAATEYGFQNSMTREYRSIETGQANLMQNFVLKLDGHHQLYFRNFILQDGKKSTQVRVSRPNDGEELSSLTKSNVLGFTSRLLYTGNLGGNHLFGKDKQNLDWNLGYTNTRYYMPDQRVINLGIPGGHTLEGVSMTDANWLAAVRTGGLKERQVGLISRFFLDSREKLYNASADYNFHLAEGADIKVGTYHFWKERALFRRVYVVHDAQFSFDFTNTQNLPGTADYINPALVWFREKDLDKVWSTDYFRDDATGLAIFDYTSPTDAYKATEQYNAGYISMEARPWKGKVELTGGVRLEHDRQKIAAALEIPSFNVPLLVDRPRTVWLPSINGSFRPNDSWVLRAGYGRTVNRPEFREIAPFTDFDYLNREMVVGNVQLETAMIDNFDVRFEFYPQKNKGETFSIGAFYKHLDKPIERIVFSDVLDESAFNSITFRNADEARVYGLEAEVRKSLSFIPGKFFRHLSVVANGAWIRSETWKDSLRADERGQIAYGRTFRRPLQGQSPYVLNAGLFYDNPVMGSKVSLIWNVSGVNIYAAGVHTESNYANSSTRGSILQLPRHLLDAAITQRLAKRWQARLSAQNLLNEAITFVEDNNFDNKYNPEKVVEDGSPLTKYEGDNISQRYNPGRYFLLSLLYSF</sequence>
<evidence type="ECO:0000256" key="4">
    <source>
        <dbReference type="ARBA" id="ARBA00022692"/>
    </source>
</evidence>
<comment type="similarity">
    <text evidence="9 10">Belongs to the TonB-dependent receptor family.</text>
</comment>
<keyword evidence="6 10" id="KW-0798">TonB box</keyword>
<evidence type="ECO:0000259" key="13">
    <source>
        <dbReference type="Pfam" id="PF07715"/>
    </source>
</evidence>
<evidence type="ECO:0000256" key="2">
    <source>
        <dbReference type="ARBA" id="ARBA00022448"/>
    </source>
</evidence>
<dbReference type="InterPro" id="IPR039426">
    <property type="entry name" value="TonB-dep_rcpt-like"/>
</dbReference>
<evidence type="ECO:0000256" key="1">
    <source>
        <dbReference type="ARBA" id="ARBA00004571"/>
    </source>
</evidence>
<dbReference type="Pfam" id="PF13620">
    <property type="entry name" value="CarboxypepD_reg"/>
    <property type="match status" value="1"/>
</dbReference>
<evidence type="ECO:0000256" key="11">
    <source>
        <dbReference type="SAM" id="SignalP"/>
    </source>
</evidence>